<protein>
    <submittedName>
        <fullName evidence="1">Uncharacterized protein</fullName>
    </submittedName>
</protein>
<sequence length="31" mass="3401">GVCSVVEEEHLREHGRARAGERLRDANGALL</sequence>
<accession>A0A6J4RGN1</accession>
<reference evidence="1" key="1">
    <citation type="submission" date="2020-02" db="EMBL/GenBank/DDBJ databases">
        <authorList>
            <person name="Meier V. D."/>
        </authorList>
    </citation>
    <scope>NUCLEOTIDE SEQUENCE</scope>
    <source>
        <strain evidence="1">AVDCRST_MAG58</strain>
    </source>
</reference>
<feature type="non-terminal residue" evidence="1">
    <location>
        <position position="31"/>
    </location>
</feature>
<dbReference type="AlphaFoldDB" id="A0A6J4RGN1"/>
<feature type="non-terminal residue" evidence="1">
    <location>
        <position position="1"/>
    </location>
</feature>
<dbReference type="EMBL" id="CADCVF010000077">
    <property type="protein sequence ID" value="CAA9468349.1"/>
    <property type="molecule type" value="Genomic_DNA"/>
</dbReference>
<name>A0A6J4RGN1_9ACTN</name>
<proteinExistence type="predicted"/>
<organism evidence="1">
    <name type="scientific">uncultured Rubrobacteraceae bacterium</name>
    <dbReference type="NCBI Taxonomy" id="349277"/>
    <lineage>
        <taxon>Bacteria</taxon>
        <taxon>Bacillati</taxon>
        <taxon>Actinomycetota</taxon>
        <taxon>Rubrobacteria</taxon>
        <taxon>Rubrobacterales</taxon>
        <taxon>Rubrobacteraceae</taxon>
        <taxon>environmental samples</taxon>
    </lineage>
</organism>
<gene>
    <name evidence="1" type="ORF">AVDCRST_MAG58-3787</name>
</gene>
<evidence type="ECO:0000313" key="1">
    <source>
        <dbReference type="EMBL" id="CAA9468349.1"/>
    </source>
</evidence>